<accession>A0A0J1JSJ0</accession>
<dbReference type="AlphaFoldDB" id="A0A0J1JSJ0"/>
<reference evidence="1 2" key="1">
    <citation type="submission" date="2015-05" db="EMBL/GenBank/DDBJ databases">
        <title>Photobacterium galathea sp. nov.</title>
        <authorList>
            <person name="Machado H."/>
            <person name="Gram L."/>
        </authorList>
    </citation>
    <scope>NUCLEOTIDE SEQUENCE [LARGE SCALE GENOMIC DNA]</scope>
    <source>
        <strain evidence="1 2">CGMCC 1.12159</strain>
    </source>
</reference>
<dbReference type="PATRIC" id="fig|1195763.3.peg.2684"/>
<dbReference type="EMBL" id="LDOT01000015">
    <property type="protein sequence ID" value="KLV05227.1"/>
    <property type="molecule type" value="Genomic_DNA"/>
</dbReference>
<protein>
    <submittedName>
        <fullName evidence="1">Uncharacterized protein</fullName>
    </submittedName>
</protein>
<keyword evidence="2" id="KW-1185">Reference proteome</keyword>
<dbReference type="Proteomes" id="UP000036097">
    <property type="component" value="Unassembled WGS sequence"/>
</dbReference>
<gene>
    <name evidence="1" type="ORF">ABT56_12695</name>
</gene>
<evidence type="ECO:0000313" key="1">
    <source>
        <dbReference type="EMBL" id="KLV05227.1"/>
    </source>
</evidence>
<dbReference type="RefSeq" id="WP_047879242.1">
    <property type="nucleotide sequence ID" value="NZ_LDOT01000015.1"/>
</dbReference>
<organism evidence="1 2">
    <name type="scientific">Photobacterium aquae</name>
    <dbReference type="NCBI Taxonomy" id="1195763"/>
    <lineage>
        <taxon>Bacteria</taxon>
        <taxon>Pseudomonadati</taxon>
        <taxon>Pseudomonadota</taxon>
        <taxon>Gammaproteobacteria</taxon>
        <taxon>Vibrionales</taxon>
        <taxon>Vibrionaceae</taxon>
        <taxon>Photobacterium</taxon>
    </lineage>
</organism>
<proteinExistence type="predicted"/>
<sequence length="60" mass="6883">MTQTKTLKKLFSRKACVDRVKRYQGKVRAAVIAGQFNEVEQLLCSLETAQKQLEAVYAHR</sequence>
<name>A0A0J1JSJ0_9GAMM</name>
<comment type="caution">
    <text evidence="1">The sequence shown here is derived from an EMBL/GenBank/DDBJ whole genome shotgun (WGS) entry which is preliminary data.</text>
</comment>
<evidence type="ECO:0000313" key="2">
    <source>
        <dbReference type="Proteomes" id="UP000036097"/>
    </source>
</evidence>